<evidence type="ECO:0000313" key="1">
    <source>
        <dbReference type="EMBL" id="MBD2605092.1"/>
    </source>
</evidence>
<comment type="caution">
    <text evidence="1">The sequence shown here is derived from an EMBL/GenBank/DDBJ whole genome shotgun (WGS) entry which is preliminary data.</text>
</comment>
<proteinExistence type="predicted"/>
<reference evidence="1 2" key="1">
    <citation type="journal article" date="2020" name="ISME J.">
        <title>Comparative genomics reveals insights into cyanobacterial evolution and habitat adaptation.</title>
        <authorList>
            <person name="Chen M.Y."/>
            <person name="Teng W.K."/>
            <person name="Zhao L."/>
            <person name="Hu C.X."/>
            <person name="Zhou Y.K."/>
            <person name="Han B.P."/>
            <person name="Song L.R."/>
            <person name="Shu W.S."/>
        </authorList>
    </citation>
    <scope>NUCLEOTIDE SEQUENCE [LARGE SCALE GENOMIC DNA]</scope>
    <source>
        <strain evidence="1 2">FACHB-248</strain>
    </source>
</reference>
<dbReference type="InterPro" id="IPR008557">
    <property type="entry name" value="PhoX"/>
</dbReference>
<protein>
    <submittedName>
        <fullName evidence="1">DUF839 domain-containing protein</fullName>
    </submittedName>
</protein>
<dbReference type="PANTHER" id="PTHR35399">
    <property type="entry name" value="SLR8030 PROTEIN"/>
    <property type="match status" value="1"/>
</dbReference>
<dbReference type="EMBL" id="JACJTA010000018">
    <property type="protein sequence ID" value="MBD2605092.1"/>
    <property type="molecule type" value="Genomic_DNA"/>
</dbReference>
<keyword evidence="2" id="KW-1185">Reference proteome</keyword>
<accession>A0ABR8GPD7</accession>
<dbReference type="PROSITE" id="PS51318">
    <property type="entry name" value="TAT"/>
    <property type="match status" value="1"/>
</dbReference>
<evidence type="ECO:0000313" key="2">
    <source>
        <dbReference type="Proteomes" id="UP000660380"/>
    </source>
</evidence>
<dbReference type="SUPFAM" id="SSF63829">
    <property type="entry name" value="Calcium-dependent phosphotriesterase"/>
    <property type="match status" value="1"/>
</dbReference>
<gene>
    <name evidence="1" type="ORF">H6G81_11250</name>
</gene>
<name>A0ABR8GPD7_9CYAN</name>
<dbReference type="InterPro" id="IPR006311">
    <property type="entry name" value="TAT_signal"/>
</dbReference>
<dbReference type="Pfam" id="PF05787">
    <property type="entry name" value="PhoX"/>
    <property type="match status" value="1"/>
</dbReference>
<sequence length="454" mass="49578">MAFSRRQFVTIAGATAATLVVGDTLKAVYAKTAQGKSLTGSGYGPLIPDPNGLLDLPDGFKYRAFSRTGDMMGDGNPVPGGHDGMAAFAGPNRSVILVRNHELSPNSSTQVIGQRYDELCKGGTTTLIVNPKRELITDYASLAGTYRNCAGGPTPWGSWISCEENTSTPETTPETIQQPANSGIFVPNPNRVSQRHGYNFEVPALRKPKKGTVDPRPLVEMGRFNHEAVAIDPRTGIVYQTEDTGDSLFYRFIPNKPGKLEAGGILEALKIKDMPQAITRTNFPINEPKEVEWVRIEDYDPELDTVRIEGFEKGAAQFTRGEGIWYGNGEFYFCATSGGANSRGQVWRYIPGRNAREGGTIELFVEPNDSTILDMPDNIVVAPFGDLFLCEDGSDEQFVVGVTPGGELYQFARNALNDNEFAGACFSPDGRTMFVNVQTPGITFAIWGPWQKNY</sequence>
<dbReference type="RefSeq" id="WP_029632503.1">
    <property type="nucleotide sequence ID" value="NZ_JACJTA010000018.1"/>
</dbReference>
<dbReference type="Proteomes" id="UP000660380">
    <property type="component" value="Unassembled WGS sequence"/>
</dbReference>
<dbReference type="PANTHER" id="PTHR35399:SF4">
    <property type="entry name" value="MEMBRANE PROTEIN"/>
    <property type="match status" value="1"/>
</dbReference>
<organism evidence="1 2">
    <name type="scientific">Scytonema hofmannii FACHB-248</name>
    <dbReference type="NCBI Taxonomy" id="1842502"/>
    <lineage>
        <taxon>Bacteria</taxon>
        <taxon>Bacillati</taxon>
        <taxon>Cyanobacteriota</taxon>
        <taxon>Cyanophyceae</taxon>
        <taxon>Nostocales</taxon>
        <taxon>Scytonemataceae</taxon>
        <taxon>Scytonema</taxon>
    </lineage>
</organism>